<dbReference type="NCBIfam" id="TIGR00704">
    <property type="entry name" value="NaPi_cotrn_rel"/>
    <property type="match status" value="1"/>
</dbReference>
<feature type="transmembrane region" description="Helical" evidence="6">
    <location>
        <begin position="219"/>
        <end position="244"/>
    </location>
</feature>
<dbReference type="GO" id="GO:0005886">
    <property type="term" value="C:plasma membrane"/>
    <property type="evidence" value="ECO:0007669"/>
    <property type="project" value="UniProtKB-SubCell"/>
</dbReference>
<dbReference type="STRING" id="765913.ThidrDRAFT_0850"/>
<evidence type="ECO:0000256" key="3">
    <source>
        <dbReference type="ARBA" id="ARBA00022692"/>
    </source>
</evidence>
<evidence type="ECO:0000256" key="6">
    <source>
        <dbReference type="SAM" id="Phobius"/>
    </source>
</evidence>
<dbReference type="SUPFAM" id="SSF109755">
    <property type="entry name" value="PhoU-like"/>
    <property type="match status" value="1"/>
</dbReference>
<dbReference type="InterPro" id="IPR038078">
    <property type="entry name" value="PhoU-like_sf"/>
</dbReference>
<evidence type="ECO:0000256" key="5">
    <source>
        <dbReference type="ARBA" id="ARBA00023136"/>
    </source>
</evidence>
<accession>G2DXE0</accession>
<keyword evidence="2" id="KW-1003">Cell membrane</keyword>
<dbReference type="PANTHER" id="PTHR10010">
    <property type="entry name" value="SOLUTE CARRIER FAMILY 34 SODIUM PHOSPHATE , MEMBER 2-RELATED"/>
    <property type="match status" value="1"/>
</dbReference>
<protein>
    <submittedName>
        <fullName evidence="9">Na/Pi-cotransporter II-related protein</fullName>
    </submittedName>
</protein>
<feature type="transmembrane region" description="Helical" evidence="6">
    <location>
        <begin position="83"/>
        <end position="105"/>
    </location>
</feature>
<feature type="transmembrane region" description="Helical" evidence="6">
    <location>
        <begin position="45"/>
        <end position="62"/>
    </location>
</feature>
<evidence type="ECO:0000256" key="1">
    <source>
        <dbReference type="ARBA" id="ARBA00004651"/>
    </source>
</evidence>
<dbReference type="PANTHER" id="PTHR10010:SF46">
    <property type="entry name" value="SODIUM-DEPENDENT PHOSPHATE TRANSPORT PROTEIN 2B"/>
    <property type="match status" value="1"/>
</dbReference>
<feature type="signal peptide" evidence="7">
    <location>
        <begin position="1"/>
        <end position="35"/>
    </location>
</feature>
<evidence type="ECO:0000259" key="8">
    <source>
        <dbReference type="Pfam" id="PF01895"/>
    </source>
</evidence>
<dbReference type="AlphaFoldDB" id="G2DXE0"/>
<feature type="transmembrane region" description="Helical" evidence="6">
    <location>
        <begin position="147"/>
        <end position="168"/>
    </location>
</feature>
<dbReference type="Pfam" id="PF02690">
    <property type="entry name" value="Na_Pi_cotrans"/>
    <property type="match status" value="2"/>
</dbReference>
<evidence type="ECO:0000256" key="4">
    <source>
        <dbReference type="ARBA" id="ARBA00022989"/>
    </source>
</evidence>
<dbReference type="Proteomes" id="UP000004200">
    <property type="component" value="Unassembled WGS sequence"/>
</dbReference>
<feature type="transmembrane region" description="Helical" evidence="6">
    <location>
        <begin position="180"/>
        <end position="199"/>
    </location>
</feature>
<comment type="subcellular location">
    <subcellularLocation>
        <location evidence="1">Cell membrane</location>
        <topology evidence="1">Multi-pass membrane protein</topology>
    </subcellularLocation>
</comment>
<keyword evidence="10" id="KW-1185">Reference proteome</keyword>
<organism evidence="9 10">
    <name type="scientific">Thiorhodococcus drewsii AZ1</name>
    <dbReference type="NCBI Taxonomy" id="765913"/>
    <lineage>
        <taxon>Bacteria</taxon>
        <taxon>Pseudomonadati</taxon>
        <taxon>Pseudomonadota</taxon>
        <taxon>Gammaproteobacteria</taxon>
        <taxon>Chromatiales</taxon>
        <taxon>Chromatiaceae</taxon>
        <taxon>Thiorhodococcus</taxon>
    </lineage>
</organism>
<reference evidence="9 10" key="1">
    <citation type="submission" date="2011-06" db="EMBL/GenBank/DDBJ databases">
        <title>The draft genome of Thiorhodococcus drewsii AZ1.</title>
        <authorList>
            <consortium name="US DOE Joint Genome Institute (JGI-PGF)"/>
            <person name="Lucas S."/>
            <person name="Han J."/>
            <person name="Lapidus A."/>
            <person name="Cheng J.-F."/>
            <person name="Goodwin L."/>
            <person name="Pitluck S."/>
            <person name="Peters L."/>
            <person name="Land M.L."/>
            <person name="Hauser L."/>
            <person name="Vogl K."/>
            <person name="Liu Z."/>
            <person name="Imhoff J."/>
            <person name="Thiel V."/>
            <person name="Frigaard N.-U."/>
            <person name="Bryant D.A."/>
            <person name="Woyke T.J."/>
        </authorList>
    </citation>
    <scope>NUCLEOTIDE SEQUENCE [LARGE SCALE GENOMIC DNA]</scope>
    <source>
        <strain evidence="9 10">AZ1</strain>
    </source>
</reference>
<dbReference type="EMBL" id="AFWT01000004">
    <property type="protein sequence ID" value="EGV33172.1"/>
    <property type="molecule type" value="Genomic_DNA"/>
</dbReference>
<evidence type="ECO:0000313" key="10">
    <source>
        <dbReference type="Proteomes" id="UP000004200"/>
    </source>
</evidence>
<evidence type="ECO:0000256" key="7">
    <source>
        <dbReference type="SAM" id="SignalP"/>
    </source>
</evidence>
<feature type="transmembrane region" description="Helical" evidence="6">
    <location>
        <begin position="250"/>
        <end position="273"/>
    </location>
</feature>
<dbReference type="Pfam" id="PF01895">
    <property type="entry name" value="PhoU"/>
    <property type="match status" value="1"/>
</dbReference>
<dbReference type="InterPro" id="IPR004633">
    <property type="entry name" value="NaPi_cotrn-rel/YqeW-like"/>
</dbReference>
<feature type="transmembrane region" description="Helical" evidence="6">
    <location>
        <begin position="285"/>
        <end position="303"/>
    </location>
</feature>
<feature type="domain" description="PhoU" evidence="8">
    <location>
        <begin position="400"/>
        <end position="481"/>
    </location>
</feature>
<feature type="transmembrane region" description="Helical" evidence="6">
    <location>
        <begin position="111"/>
        <end position="135"/>
    </location>
</feature>
<keyword evidence="3 6" id="KW-0812">Transmembrane</keyword>
<dbReference type="GO" id="GO:0044341">
    <property type="term" value="P:sodium-dependent phosphate transport"/>
    <property type="evidence" value="ECO:0007669"/>
    <property type="project" value="InterPro"/>
</dbReference>
<keyword evidence="5 6" id="KW-0472">Membrane</keyword>
<name>G2DXE0_9GAMM</name>
<dbReference type="InterPro" id="IPR026022">
    <property type="entry name" value="PhoU_dom"/>
</dbReference>
<evidence type="ECO:0000256" key="2">
    <source>
        <dbReference type="ARBA" id="ARBA00022475"/>
    </source>
</evidence>
<dbReference type="NCBIfam" id="NF037997">
    <property type="entry name" value="Na_Pi_symport"/>
    <property type="match status" value="1"/>
</dbReference>
<comment type="caution">
    <text evidence="9">The sequence shown here is derived from an EMBL/GenBank/DDBJ whole genome shotgun (WGS) entry which is preliminary data.</text>
</comment>
<dbReference type="GO" id="GO:0005436">
    <property type="term" value="F:sodium:phosphate symporter activity"/>
    <property type="evidence" value="ECO:0007669"/>
    <property type="project" value="InterPro"/>
</dbReference>
<sequence>MSRTTFSIAPGRAPLGRWGLMVALSMVGIMSAASAADDLSGTNSIDWTFMGMGLFGGLALFLSGMDQMATALTAVAGERMKGILAKLTTNRFMGALTGAFVTAIINSSSVTTVLVVGFISAGLMSLAQSVGVIMGANIGSTVTAQLIAFRIDQAALLMIGIGFAMPFASKRESARHYGSMIMGLGLIFFGMTVMSDAMAPLRTYQPFLDFMTTLERPVVGILVAAVFTGLIQSSAATTGIAIVMASQGFLTLPAGIALAFGANIGTCVTAMLASIGKPREAVRAALVHVIFNVAGVIIWFGLIDQLALFVQWISPAYPELSGSARLAAEVPRQIANAHSIFNLANTVIFIGLTGQFARLAEWLIPDKPLGEQTFIVQAKYLDEELLTTPSLALDRVRLEILHMGESVQTMMRRIMPAILSEDRQALREIELLDNDVDTLHAQIIAYLGQISRSTLTERQTHELLRLLDAANDLENIGDLIETDLVDRGRELIDTDVSISEPTREVLLGLHRTVSRALAAALQAVAQNNEIAARTVTSMKQEITQIAESAAAHEARRLVAEEPNRIPAYTLEIDILEKLKRIFYFAKRMAKTVDGDEMGNEAA</sequence>
<keyword evidence="7" id="KW-0732">Signal</keyword>
<evidence type="ECO:0000313" key="9">
    <source>
        <dbReference type="EMBL" id="EGV33172.1"/>
    </source>
</evidence>
<dbReference type="eggNOG" id="COG1283">
    <property type="taxonomic scope" value="Bacteria"/>
</dbReference>
<proteinExistence type="predicted"/>
<dbReference type="Gene3D" id="1.20.58.220">
    <property type="entry name" value="Phosphate transport system protein phou homolog 2, domain 2"/>
    <property type="match status" value="1"/>
</dbReference>
<feature type="chain" id="PRO_5003428822" evidence="7">
    <location>
        <begin position="36"/>
        <end position="602"/>
    </location>
</feature>
<dbReference type="RefSeq" id="WP_007039566.1">
    <property type="nucleotide sequence ID" value="NZ_AFWT01000004.1"/>
</dbReference>
<gene>
    <name evidence="9" type="ORF">ThidrDRAFT_0850</name>
</gene>
<dbReference type="InterPro" id="IPR003841">
    <property type="entry name" value="Na/Pi_transpt"/>
</dbReference>
<keyword evidence="4 6" id="KW-1133">Transmembrane helix</keyword>